<keyword evidence="2" id="KW-0479">Metal-binding</keyword>
<evidence type="ECO:0000313" key="5">
    <source>
        <dbReference type="Proteomes" id="UP000634139"/>
    </source>
</evidence>
<keyword evidence="4" id="KW-0413">Isomerase</keyword>
<accession>A0A918R6L3</accession>
<name>A0A918R6L3_9SPHN</name>
<gene>
    <name evidence="4" type="ORF">GCM10011617_04300</name>
</gene>
<dbReference type="PANTHER" id="PTHR42796">
    <property type="entry name" value="FUMARYLACETOACETATE HYDROLASE DOMAIN-CONTAINING PROTEIN 2A-RELATED"/>
    <property type="match status" value="1"/>
</dbReference>
<sequence>MRIAIYDDGKLGLVQDGMVHDVSAALAVLPQGDKPWLASPGDLLIRHLDALKPAITAALPGSAAKPVAEARFLSPVQHPSKIIGVPVNYHEHVVEAESDVATFSDRFRGSIEQQGFFLKAVSALVGPGEGITLRFPDRRNDHEMELGVVIGRTASNIGVDEALSVIAGYAIALDMVVRGPEDRSLRKSGDSYAVLGPWLVTADEVADPQALDFFLNVNGEARQASNTGRMIMSIAEQIAYASRFYTLHPGDIIMTGTCEGVGPVVPGDTIACGITGIADMTVAIHPAYADKRVLK</sequence>
<dbReference type="GO" id="GO:0044281">
    <property type="term" value="P:small molecule metabolic process"/>
    <property type="evidence" value="ECO:0007669"/>
    <property type="project" value="UniProtKB-ARBA"/>
</dbReference>
<dbReference type="Pfam" id="PF01557">
    <property type="entry name" value="FAA_hydrolase"/>
    <property type="match status" value="1"/>
</dbReference>
<evidence type="ECO:0000313" key="4">
    <source>
        <dbReference type="EMBL" id="GGZ88545.1"/>
    </source>
</evidence>
<dbReference type="SUPFAM" id="SSF56529">
    <property type="entry name" value="FAH"/>
    <property type="match status" value="1"/>
</dbReference>
<feature type="domain" description="Fumarylacetoacetase-like C-terminal" evidence="3">
    <location>
        <begin position="81"/>
        <end position="282"/>
    </location>
</feature>
<dbReference type="Gene3D" id="3.90.850.10">
    <property type="entry name" value="Fumarylacetoacetase-like, C-terminal domain"/>
    <property type="match status" value="1"/>
</dbReference>
<dbReference type="GO" id="GO:0016853">
    <property type="term" value="F:isomerase activity"/>
    <property type="evidence" value="ECO:0007669"/>
    <property type="project" value="UniProtKB-KW"/>
</dbReference>
<organism evidence="4 5">
    <name type="scientific">Novosphingobium arvoryzae</name>
    <dbReference type="NCBI Taxonomy" id="1256514"/>
    <lineage>
        <taxon>Bacteria</taxon>
        <taxon>Pseudomonadati</taxon>
        <taxon>Pseudomonadota</taxon>
        <taxon>Alphaproteobacteria</taxon>
        <taxon>Sphingomonadales</taxon>
        <taxon>Sphingomonadaceae</taxon>
        <taxon>Novosphingobium</taxon>
    </lineage>
</organism>
<comment type="caution">
    <text evidence="4">The sequence shown here is derived from an EMBL/GenBank/DDBJ whole genome shotgun (WGS) entry which is preliminary data.</text>
</comment>
<evidence type="ECO:0000259" key="3">
    <source>
        <dbReference type="Pfam" id="PF01557"/>
    </source>
</evidence>
<dbReference type="EMBL" id="BMZD01000001">
    <property type="protein sequence ID" value="GGZ88545.1"/>
    <property type="molecule type" value="Genomic_DNA"/>
</dbReference>
<dbReference type="InterPro" id="IPR051121">
    <property type="entry name" value="FAH"/>
</dbReference>
<evidence type="ECO:0000256" key="2">
    <source>
        <dbReference type="ARBA" id="ARBA00022723"/>
    </source>
</evidence>
<dbReference type="Proteomes" id="UP000634139">
    <property type="component" value="Unassembled WGS sequence"/>
</dbReference>
<dbReference type="RefSeq" id="WP_189538749.1">
    <property type="nucleotide sequence ID" value="NZ_BMZD01000001.1"/>
</dbReference>
<dbReference type="GO" id="GO:0046872">
    <property type="term" value="F:metal ion binding"/>
    <property type="evidence" value="ECO:0007669"/>
    <property type="project" value="UniProtKB-KW"/>
</dbReference>
<reference evidence="4" key="2">
    <citation type="submission" date="2020-09" db="EMBL/GenBank/DDBJ databases">
        <authorList>
            <person name="Sun Q."/>
            <person name="Kim S."/>
        </authorList>
    </citation>
    <scope>NUCLEOTIDE SEQUENCE</scope>
    <source>
        <strain evidence="4">KCTC 32422</strain>
    </source>
</reference>
<evidence type="ECO:0000256" key="1">
    <source>
        <dbReference type="ARBA" id="ARBA00010211"/>
    </source>
</evidence>
<comment type="similarity">
    <text evidence="1">Belongs to the FAH family.</text>
</comment>
<dbReference type="AlphaFoldDB" id="A0A918R6L3"/>
<keyword evidence="5" id="KW-1185">Reference proteome</keyword>
<dbReference type="InterPro" id="IPR036663">
    <property type="entry name" value="Fumarylacetoacetase_C_sf"/>
</dbReference>
<reference evidence="4" key="1">
    <citation type="journal article" date="2014" name="Int. J. Syst. Evol. Microbiol.">
        <title>Complete genome sequence of Corynebacterium casei LMG S-19264T (=DSM 44701T), isolated from a smear-ripened cheese.</title>
        <authorList>
            <consortium name="US DOE Joint Genome Institute (JGI-PGF)"/>
            <person name="Walter F."/>
            <person name="Albersmeier A."/>
            <person name="Kalinowski J."/>
            <person name="Ruckert C."/>
        </authorList>
    </citation>
    <scope>NUCLEOTIDE SEQUENCE</scope>
    <source>
        <strain evidence="4">KCTC 32422</strain>
    </source>
</reference>
<proteinExistence type="inferred from homology"/>
<dbReference type="PANTHER" id="PTHR42796:SF4">
    <property type="entry name" value="FUMARYLACETOACETATE HYDROLASE DOMAIN-CONTAINING PROTEIN 2A"/>
    <property type="match status" value="1"/>
</dbReference>
<dbReference type="InterPro" id="IPR011234">
    <property type="entry name" value="Fumarylacetoacetase-like_C"/>
</dbReference>
<protein>
    <submittedName>
        <fullName evidence="4">2-hydroxyhepta-2,4-diene-1,7-dioate isomerase</fullName>
    </submittedName>
</protein>